<sequence length="147" mass="15954">MERNSRKRPWLAALFGLITGGGHLYLRRWKRAVGWIGLSFATSLLVVDPAALRAFYEGTGPIEPVLPVLIVGFASLFDAYFLARAQNEAARRAVGADGTVTHCPHCGKELDGDIDFCPWCTTELDGFRVASPSAADGTDSDRADARE</sequence>
<keyword evidence="1" id="KW-0472">Membrane</keyword>
<accession>A0ABU2G7X7</accession>
<dbReference type="RefSeq" id="WP_310930259.1">
    <property type="nucleotide sequence ID" value="NZ_JAMQOQ010000006.1"/>
</dbReference>
<protein>
    <submittedName>
        <fullName evidence="3">Zinc ribbon domain-containing protein</fullName>
    </submittedName>
</protein>
<evidence type="ECO:0000313" key="3">
    <source>
        <dbReference type="EMBL" id="MDS0296243.1"/>
    </source>
</evidence>
<organism evidence="3 4">
    <name type="scientific">Halogeometricum luteum</name>
    <dbReference type="NCBI Taxonomy" id="2950537"/>
    <lineage>
        <taxon>Archaea</taxon>
        <taxon>Methanobacteriati</taxon>
        <taxon>Methanobacteriota</taxon>
        <taxon>Stenosarchaea group</taxon>
        <taxon>Halobacteria</taxon>
        <taxon>Halobacteriales</taxon>
        <taxon>Haloferacaceae</taxon>
        <taxon>Halogeometricum</taxon>
    </lineage>
</organism>
<keyword evidence="1" id="KW-1133">Transmembrane helix</keyword>
<keyword evidence="4" id="KW-1185">Reference proteome</keyword>
<feature type="transmembrane region" description="Helical" evidence="1">
    <location>
        <begin position="32"/>
        <end position="52"/>
    </location>
</feature>
<name>A0ABU2G7X7_9EURY</name>
<dbReference type="InterPro" id="IPR055997">
    <property type="entry name" value="DUF7575"/>
</dbReference>
<evidence type="ECO:0000256" key="1">
    <source>
        <dbReference type="SAM" id="Phobius"/>
    </source>
</evidence>
<evidence type="ECO:0000313" key="4">
    <source>
        <dbReference type="Proteomes" id="UP001254813"/>
    </source>
</evidence>
<feature type="domain" description="DUF7575" evidence="2">
    <location>
        <begin position="100"/>
        <end position="125"/>
    </location>
</feature>
<gene>
    <name evidence="3" type="ORF">NDI79_18860</name>
</gene>
<feature type="transmembrane region" description="Helical" evidence="1">
    <location>
        <begin position="64"/>
        <end position="83"/>
    </location>
</feature>
<evidence type="ECO:0000259" key="2">
    <source>
        <dbReference type="Pfam" id="PF24460"/>
    </source>
</evidence>
<dbReference type="Proteomes" id="UP001254813">
    <property type="component" value="Unassembled WGS sequence"/>
</dbReference>
<reference evidence="3 4" key="1">
    <citation type="submission" date="2022-06" db="EMBL/GenBank/DDBJ databases">
        <title>Halogeometricum sp. a new haloarchaeum isolate from saline soil.</title>
        <authorList>
            <person name="Strakova D."/>
            <person name="Galisteo C."/>
            <person name="Sanchez-Porro C."/>
            <person name="Ventosa A."/>
        </authorList>
    </citation>
    <scope>NUCLEOTIDE SEQUENCE [LARGE SCALE GENOMIC DNA]</scope>
    <source>
        <strain evidence="4">S3BR25-2</strain>
    </source>
</reference>
<proteinExistence type="predicted"/>
<dbReference type="Pfam" id="PF24460">
    <property type="entry name" value="DUF7575"/>
    <property type="match status" value="1"/>
</dbReference>
<keyword evidence="1" id="KW-0812">Transmembrane</keyword>
<comment type="caution">
    <text evidence="3">The sequence shown here is derived from an EMBL/GenBank/DDBJ whole genome shotgun (WGS) entry which is preliminary data.</text>
</comment>
<dbReference type="EMBL" id="JAMQOQ010000006">
    <property type="protein sequence ID" value="MDS0296243.1"/>
    <property type="molecule type" value="Genomic_DNA"/>
</dbReference>